<reference evidence="5" key="2">
    <citation type="submission" date="2020-09" db="EMBL/GenBank/DDBJ databases">
        <authorList>
            <person name="Sun Q."/>
            <person name="Zhou Y."/>
        </authorList>
    </citation>
    <scope>NUCLEOTIDE SEQUENCE</scope>
    <source>
        <strain evidence="5">CGMCC 4.7430</strain>
    </source>
</reference>
<dbReference type="SUPFAM" id="SSF50494">
    <property type="entry name" value="Trypsin-like serine proteases"/>
    <property type="match status" value="1"/>
</dbReference>
<accession>A0A918E2C3</accession>
<dbReference type="GO" id="GO:0004252">
    <property type="term" value="F:serine-type endopeptidase activity"/>
    <property type="evidence" value="ECO:0007669"/>
    <property type="project" value="InterPro"/>
</dbReference>
<name>A0A918E2C3_9ACTN</name>
<dbReference type="RefSeq" id="WP_189136405.1">
    <property type="nucleotide sequence ID" value="NZ_BMNK01000001.1"/>
</dbReference>
<feature type="region of interest" description="Disordered" evidence="2">
    <location>
        <begin position="62"/>
        <end position="84"/>
    </location>
</feature>
<dbReference type="EMBL" id="BMNK01000001">
    <property type="protein sequence ID" value="GGP00281.1"/>
    <property type="molecule type" value="Genomic_DNA"/>
</dbReference>
<dbReference type="InterPro" id="IPR009003">
    <property type="entry name" value="Peptidase_S1_PA"/>
</dbReference>
<feature type="compositionally biased region" description="Low complexity" evidence="2">
    <location>
        <begin position="64"/>
        <end position="84"/>
    </location>
</feature>
<feature type="chain" id="PRO_5039018414" evidence="3">
    <location>
        <begin position="25"/>
        <end position="363"/>
    </location>
</feature>
<dbReference type="InterPro" id="IPR050966">
    <property type="entry name" value="Glutamyl_endopeptidase"/>
</dbReference>
<evidence type="ECO:0000259" key="4">
    <source>
        <dbReference type="Pfam" id="PF00089"/>
    </source>
</evidence>
<sequence length="363" mass="38233">MIPRARHLAAAALSGALLMLPAFAGVSDASAASKVYKVALTKTRADVQRVANYWKPEQLKKADSYSPATPSSQPAPAAKAASGGSVNAPIGASTSALRTSQAVTPAPPTKGAARTMGKVYFRFGDKEYWCSASSVAAKNHSVVATAAHCAYDARQGNAAAYWIFVPNPGSNGETPDGIYVGSSISMHEDWPGKNDYDYDYAFVTVHRGFTWQKQGDKYVAKDVGQLQDNVGGLGLELSRRSPLSDIHAFGYAAGPQPDGSRPFNGLSLQPCVGSTRKAVAPGLDLNFGVQLAPCNFSKGASGGPWVYGWQADKKLGNLVGVNSLTWNTDAKGEFDAVSSPYFSIVTGEAYRHAAAQTTPTNVM</sequence>
<comment type="caution">
    <text evidence="5">The sequence shown here is derived from an EMBL/GenBank/DDBJ whole genome shotgun (WGS) entry which is preliminary data.</text>
</comment>
<feature type="domain" description="Peptidase S1" evidence="4">
    <location>
        <begin position="109"/>
        <end position="213"/>
    </location>
</feature>
<gene>
    <name evidence="5" type="ORF">GCM10012278_00490</name>
</gene>
<keyword evidence="6" id="KW-1185">Reference proteome</keyword>
<protein>
    <submittedName>
        <fullName evidence="5">Peptidase</fullName>
    </submittedName>
</protein>
<keyword evidence="1 3" id="KW-0732">Signal</keyword>
<dbReference type="GO" id="GO:0006508">
    <property type="term" value="P:proteolysis"/>
    <property type="evidence" value="ECO:0007669"/>
    <property type="project" value="InterPro"/>
</dbReference>
<dbReference type="Proteomes" id="UP000660745">
    <property type="component" value="Unassembled WGS sequence"/>
</dbReference>
<organism evidence="5 6">
    <name type="scientific">Nonomuraea glycinis</name>
    <dbReference type="NCBI Taxonomy" id="2047744"/>
    <lineage>
        <taxon>Bacteria</taxon>
        <taxon>Bacillati</taxon>
        <taxon>Actinomycetota</taxon>
        <taxon>Actinomycetes</taxon>
        <taxon>Streptosporangiales</taxon>
        <taxon>Streptosporangiaceae</taxon>
        <taxon>Nonomuraea</taxon>
    </lineage>
</organism>
<dbReference type="AlphaFoldDB" id="A0A918E2C3"/>
<evidence type="ECO:0000256" key="3">
    <source>
        <dbReference type="SAM" id="SignalP"/>
    </source>
</evidence>
<dbReference type="Pfam" id="PF00089">
    <property type="entry name" value="Trypsin"/>
    <property type="match status" value="1"/>
</dbReference>
<feature type="signal peptide" evidence="3">
    <location>
        <begin position="1"/>
        <end position="24"/>
    </location>
</feature>
<reference evidence="5" key="1">
    <citation type="journal article" date="2014" name="Int. J. Syst. Evol. Microbiol.">
        <title>Complete genome sequence of Corynebacterium casei LMG S-19264T (=DSM 44701T), isolated from a smear-ripened cheese.</title>
        <authorList>
            <consortium name="US DOE Joint Genome Institute (JGI-PGF)"/>
            <person name="Walter F."/>
            <person name="Albersmeier A."/>
            <person name="Kalinowski J."/>
            <person name="Ruckert C."/>
        </authorList>
    </citation>
    <scope>NUCLEOTIDE SEQUENCE</scope>
    <source>
        <strain evidence="5">CGMCC 4.7430</strain>
    </source>
</reference>
<evidence type="ECO:0000313" key="5">
    <source>
        <dbReference type="EMBL" id="GGP00281.1"/>
    </source>
</evidence>
<evidence type="ECO:0000256" key="1">
    <source>
        <dbReference type="ARBA" id="ARBA00022729"/>
    </source>
</evidence>
<dbReference type="InterPro" id="IPR043504">
    <property type="entry name" value="Peptidase_S1_PA_chymotrypsin"/>
</dbReference>
<dbReference type="Gene3D" id="2.40.10.10">
    <property type="entry name" value="Trypsin-like serine proteases"/>
    <property type="match status" value="2"/>
</dbReference>
<dbReference type="InterPro" id="IPR001254">
    <property type="entry name" value="Trypsin_dom"/>
</dbReference>
<evidence type="ECO:0000256" key="2">
    <source>
        <dbReference type="SAM" id="MobiDB-lite"/>
    </source>
</evidence>
<proteinExistence type="predicted"/>
<dbReference type="PANTHER" id="PTHR15462">
    <property type="entry name" value="SERINE PROTEASE"/>
    <property type="match status" value="1"/>
</dbReference>
<evidence type="ECO:0000313" key="6">
    <source>
        <dbReference type="Proteomes" id="UP000660745"/>
    </source>
</evidence>